<keyword evidence="3" id="KW-1185">Reference proteome</keyword>
<feature type="signal peptide" evidence="1">
    <location>
        <begin position="1"/>
        <end position="22"/>
    </location>
</feature>
<dbReference type="EMBL" id="CALTRL010002212">
    <property type="protein sequence ID" value="CAH7675028.1"/>
    <property type="molecule type" value="Genomic_DNA"/>
</dbReference>
<dbReference type="Proteomes" id="UP001153365">
    <property type="component" value="Unassembled WGS sequence"/>
</dbReference>
<evidence type="ECO:0000313" key="3">
    <source>
        <dbReference type="Proteomes" id="UP001153365"/>
    </source>
</evidence>
<evidence type="ECO:0000256" key="1">
    <source>
        <dbReference type="SAM" id="SignalP"/>
    </source>
</evidence>
<comment type="caution">
    <text evidence="2">The sequence shown here is derived from an EMBL/GenBank/DDBJ whole genome shotgun (WGS) entry which is preliminary data.</text>
</comment>
<protein>
    <submittedName>
        <fullName evidence="2">Expressed protein</fullName>
    </submittedName>
</protein>
<feature type="chain" id="PRO_5043998457" evidence="1">
    <location>
        <begin position="23"/>
        <end position="496"/>
    </location>
</feature>
<gene>
    <name evidence="2" type="ORF">PPACK8108_LOCUS9993</name>
</gene>
<evidence type="ECO:0000313" key="2">
    <source>
        <dbReference type="EMBL" id="CAH7675028.1"/>
    </source>
</evidence>
<accession>A0AAV0AZ34</accession>
<dbReference type="AlphaFoldDB" id="A0AAV0AZ34"/>
<sequence>MMAKTLFQFVLVTICLLNFSLGTMEWAELSKVSDQAKEASTATIPIGTHALGNSDHFTAEFSSQSLNSKIESFKDELLLIHNEIKYFNFGDQTRLKKTFYRVKSFIEKVLKNTKEYKAEERASSENLLNMRLNEILVEVKNCILEFQMTPNEIWDSVASAKWAVMSGILRVLDPFIKHGFLSTQKTQLLFKDPEILRASAYVTSIELPLRTKYWLPSVEVLKNLSRDEFLWLSMLQEPEAEFFLRQLIGIYYTNESSKISQPKLLPIVNLFLGNSEISKDTFDTLFEVIDESEKFHDTPDYKYELISNFVNQALSYVQSYAPTQVRMIYSGSRFDILWKKKELLDIICQLIPISKNYENSLEIFKSRKSSRGTMGKDQMEDYDDEVKIANFKKVLKALNNELGIIKTGAENLSEETLNMYSAVDREDLIRAFNFKAKVKQLSNSVNLIPATWSKEILDWLQLPTQDNLLYSIKRRALFLAEEVETLANLKNQLRDK</sequence>
<keyword evidence="1" id="KW-0732">Signal</keyword>
<name>A0AAV0AZ34_PHAPC</name>
<proteinExistence type="predicted"/>
<organism evidence="2 3">
    <name type="scientific">Phakopsora pachyrhizi</name>
    <name type="common">Asian soybean rust disease fungus</name>
    <dbReference type="NCBI Taxonomy" id="170000"/>
    <lineage>
        <taxon>Eukaryota</taxon>
        <taxon>Fungi</taxon>
        <taxon>Dikarya</taxon>
        <taxon>Basidiomycota</taxon>
        <taxon>Pucciniomycotina</taxon>
        <taxon>Pucciniomycetes</taxon>
        <taxon>Pucciniales</taxon>
        <taxon>Phakopsoraceae</taxon>
        <taxon>Phakopsora</taxon>
    </lineage>
</organism>
<reference evidence="2" key="1">
    <citation type="submission" date="2022-06" db="EMBL/GenBank/DDBJ databases">
        <authorList>
            <consortium name="SYNGENTA / RWTH Aachen University"/>
        </authorList>
    </citation>
    <scope>NUCLEOTIDE SEQUENCE</scope>
</reference>